<protein>
    <recommendedName>
        <fullName evidence="4">DUF1269 domain-containing protein</fullName>
    </recommendedName>
</protein>
<name>A0A840AW62_9HYPH</name>
<keyword evidence="1" id="KW-0472">Membrane</keyword>
<feature type="transmembrane region" description="Helical" evidence="1">
    <location>
        <begin position="85"/>
        <end position="104"/>
    </location>
</feature>
<dbReference type="AlphaFoldDB" id="A0A840AW62"/>
<evidence type="ECO:0008006" key="4">
    <source>
        <dbReference type="Google" id="ProtNLM"/>
    </source>
</evidence>
<keyword evidence="1" id="KW-0812">Transmembrane</keyword>
<evidence type="ECO:0000256" key="1">
    <source>
        <dbReference type="SAM" id="Phobius"/>
    </source>
</evidence>
<sequence length="206" mass="21158">MANNASETTSGEYTYEEREAVGIFSDEASLNAAVDALMQAGLRQEDMSVLGHSERLAGMSVQQLEDRADAPRAAYSAPDARVEGLAALTGGPALVVGLGAAAVLGSAGAALIPTIAITAGSAAGSGAVGLLLARLFGRKHGRSVEEQIAAGGLLLWVHAADSADDEKILGILKSNGAKDVHVHVLTKNWGVDEVPLHDFNPDPLLK</sequence>
<dbReference type="Proteomes" id="UP000553963">
    <property type="component" value="Unassembled WGS sequence"/>
</dbReference>
<gene>
    <name evidence="2" type="ORF">GGR25_004390</name>
</gene>
<proteinExistence type="predicted"/>
<feature type="transmembrane region" description="Helical" evidence="1">
    <location>
        <begin position="110"/>
        <end position="133"/>
    </location>
</feature>
<reference evidence="2 3" key="1">
    <citation type="submission" date="2020-08" db="EMBL/GenBank/DDBJ databases">
        <title>Genomic Encyclopedia of Type Strains, Phase IV (KMG-IV): sequencing the most valuable type-strain genomes for metagenomic binning, comparative biology and taxonomic classification.</title>
        <authorList>
            <person name="Goeker M."/>
        </authorList>
    </citation>
    <scope>NUCLEOTIDE SEQUENCE [LARGE SCALE GENOMIC DNA]</scope>
    <source>
        <strain evidence="2 3">DSM 25966</strain>
    </source>
</reference>
<keyword evidence="3" id="KW-1185">Reference proteome</keyword>
<organism evidence="2 3">
    <name type="scientific">Kaistia hirudinis</name>
    <dbReference type="NCBI Taxonomy" id="1293440"/>
    <lineage>
        <taxon>Bacteria</taxon>
        <taxon>Pseudomonadati</taxon>
        <taxon>Pseudomonadota</taxon>
        <taxon>Alphaproteobacteria</taxon>
        <taxon>Hyphomicrobiales</taxon>
        <taxon>Kaistiaceae</taxon>
        <taxon>Kaistia</taxon>
    </lineage>
</organism>
<evidence type="ECO:0000313" key="2">
    <source>
        <dbReference type="EMBL" id="MBB3933317.1"/>
    </source>
</evidence>
<accession>A0A840AW62</accession>
<evidence type="ECO:0000313" key="3">
    <source>
        <dbReference type="Proteomes" id="UP000553963"/>
    </source>
</evidence>
<keyword evidence="1" id="KW-1133">Transmembrane helix</keyword>
<comment type="caution">
    <text evidence="2">The sequence shown here is derived from an EMBL/GenBank/DDBJ whole genome shotgun (WGS) entry which is preliminary data.</text>
</comment>
<dbReference type="EMBL" id="JACIDS010000006">
    <property type="protein sequence ID" value="MBB3933317.1"/>
    <property type="molecule type" value="Genomic_DNA"/>
</dbReference>
<dbReference type="RefSeq" id="WP_183400985.1">
    <property type="nucleotide sequence ID" value="NZ_JACIDS010000006.1"/>
</dbReference>